<dbReference type="EMBL" id="HBGW01041935">
    <property type="protein sequence ID" value="CAD9566982.1"/>
    <property type="molecule type" value="Transcribed_RNA"/>
</dbReference>
<evidence type="ECO:0000259" key="2">
    <source>
        <dbReference type="Pfam" id="PF04991"/>
    </source>
</evidence>
<sequence>MFAFAAVVIQALLLDQAVAIRDQAVAHGNGDADGNAGAFLSLSSLVRGSGCGLFGADICCARYDCSPEPKDEAQQKGDTRKPCADILADFLNRLVDFLDSLNIAHSLCYGTVLGAVRLHDIIPWTADIDIHVPEEAFPKLINATVDHSMLRGLTFRPEPNEPVKTMLRGCQAKDAAPGATSEGFMPYIDVYSHKWYGDETSFFKGGSSNLVIRGRNFKGPEPVDKYLKEVYGENYMTPDPNRDPHGR</sequence>
<protein>
    <recommendedName>
        <fullName evidence="2">LicD/FKTN/FKRP nucleotidyltransferase domain-containing protein</fullName>
    </recommendedName>
</protein>
<proteinExistence type="predicted"/>
<gene>
    <name evidence="3" type="ORF">BRAN1462_LOCUS26503</name>
</gene>
<feature type="domain" description="LicD/FKTN/FKRP nucleotidyltransferase" evidence="2">
    <location>
        <begin position="102"/>
        <end position="144"/>
    </location>
</feature>
<dbReference type="PANTHER" id="PTHR13627:SF31">
    <property type="entry name" value="RIBITOL 5-PHOSPHATE TRANSFERASE FKRP"/>
    <property type="match status" value="1"/>
</dbReference>
<dbReference type="InterPro" id="IPR007074">
    <property type="entry name" value="LicD/FKTN/FKRP_NTP_transf"/>
</dbReference>
<feature type="signal peptide" evidence="1">
    <location>
        <begin position="1"/>
        <end position="19"/>
    </location>
</feature>
<accession>A0A7S2NYN8</accession>
<dbReference type="AlphaFoldDB" id="A0A7S2NYN8"/>
<dbReference type="InterPro" id="IPR052613">
    <property type="entry name" value="LicD_transferase"/>
</dbReference>
<evidence type="ECO:0000256" key="1">
    <source>
        <dbReference type="SAM" id="SignalP"/>
    </source>
</evidence>
<feature type="chain" id="PRO_5031175349" description="LicD/FKTN/FKRP nucleotidyltransferase domain-containing protein" evidence="1">
    <location>
        <begin position="20"/>
        <end position="247"/>
    </location>
</feature>
<dbReference type="GO" id="GO:0009100">
    <property type="term" value="P:glycoprotein metabolic process"/>
    <property type="evidence" value="ECO:0007669"/>
    <property type="project" value="UniProtKB-ARBA"/>
</dbReference>
<organism evidence="3">
    <name type="scientific">Zooxanthella nutricula</name>
    <dbReference type="NCBI Taxonomy" id="1333877"/>
    <lineage>
        <taxon>Eukaryota</taxon>
        <taxon>Sar</taxon>
        <taxon>Alveolata</taxon>
        <taxon>Dinophyceae</taxon>
        <taxon>Peridiniales</taxon>
        <taxon>Peridiniales incertae sedis</taxon>
        <taxon>Zooxanthella</taxon>
    </lineage>
</organism>
<name>A0A7S2NYN8_9DINO</name>
<reference evidence="3" key="1">
    <citation type="submission" date="2021-01" db="EMBL/GenBank/DDBJ databases">
        <authorList>
            <person name="Corre E."/>
            <person name="Pelletier E."/>
            <person name="Niang G."/>
            <person name="Scheremetjew M."/>
            <person name="Finn R."/>
            <person name="Kale V."/>
            <person name="Holt S."/>
            <person name="Cochrane G."/>
            <person name="Meng A."/>
            <person name="Brown T."/>
            <person name="Cohen L."/>
        </authorList>
    </citation>
    <scope>NUCLEOTIDE SEQUENCE</scope>
    <source>
        <strain evidence="3">RCC3387</strain>
    </source>
</reference>
<dbReference type="PANTHER" id="PTHR13627">
    <property type="entry name" value="FUKUTIN RELATED PROTEIN"/>
    <property type="match status" value="1"/>
</dbReference>
<evidence type="ECO:0000313" key="3">
    <source>
        <dbReference type="EMBL" id="CAD9566982.1"/>
    </source>
</evidence>
<keyword evidence="1" id="KW-0732">Signal</keyword>
<dbReference type="Pfam" id="PF04991">
    <property type="entry name" value="LicD"/>
    <property type="match status" value="1"/>
</dbReference>